<gene>
    <name evidence="1" type="ORF">JOF46_002476</name>
</gene>
<evidence type="ECO:0000313" key="1">
    <source>
        <dbReference type="EMBL" id="MBP2374564.1"/>
    </source>
</evidence>
<evidence type="ECO:0000313" key="2">
    <source>
        <dbReference type="Proteomes" id="UP000766570"/>
    </source>
</evidence>
<dbReference type="Proteomes" id="UP000766570">
    <property type="component" value="Unassembled WGS sequence"/>
</dbReference>
<proteinExistence type="predicted"/>
<comment type="caution">
    <text evidence="1">The sequence shown here is derived from an EMBL/GenBank/DDBJ whole genome shotgun (WGS) entry which is preliminary data.</text>
</comment>
<accession>A0ABS4WEC1</accession>
<sequence>MAPPCPGSALATLLSAGVSAGAGVGAVHAYDLAGSGMGCAQARAFVQKLSDTRPSAGVVELMGHGACELPYPGLSGRCIVEDTGDTYRYELKQ</sequence>
<reference evidence="1 2" key="1">
    <citation type="submission" date="2021-03" db="EMBL/GenBank/DDBJ databases">
        <title>Sequencing the genomes of 1000 actinobacteria strains.</title>
        <authorList>
            <person name="Klenk H.-P."/>
        </authorList>
    </citation>
    <scope>NUCLEOTIDE SEQUENCE [LARGE SCALE GENOMIC DNA]</scope>
    <source>
        <strain evidence="1 2">DSM 15454</strain>
    </source>
</reference>
<dbReference type="EMBL" id="JAGIOE010000001">
    <property type="protein sequence ID" value="MBP2374564.1"/>
    <property type="molecule type" value="Genomic_DNA"/>
</dbReference>
<name>A0ABS4WEC1_9MICC</name>
<dbReference type="RefSeq" id="WP_209907568.1">
    <property type="nucleotide sequence ID" value="NZ_BAAAMI010000017.1"/>
</dbReference>
<keyword evidence="2" id="KW-1185">Reference proteome</keyword>
<organism evidence="1 2">
    <name type="scientific">Paeniglutamicibacter psychrophenolicus</name>
    <dbReference type="NCBI Taxonomy" id="257454"/>
    <lineage>
        <taxon>Bacteria</taxon>
        <taxon>Bacillati</taxon>
        <taxon>Actinomycetota</taxon>
        <taxon>Actinomycetes</taxon>
        <taxon>Micrococcales</taxon>
        <taxon>Micrococcaceae</taxon>
        <taxon>Paeniglutamicibacter</taxon>
    </lineage>
</organism>
<protein>
    <submittedName>
        <fullName evidence="1">Uncharacterized protein</fullName>
    </submittedName>
</protein>